<name>A0A450TXM8_9GAMM</name>
<gene>
    <name evidence="2" type="ORF">BECKFW1821C_GA0114237_105621</name>
</gene>
<reference evidence="2" key="1">
    <citation type="submission" date="2019-02" db="EMBL/GenBank/DDBJ databases">
        <authorList>
            <person name="Gruber-Vodicka R. H."/>
            <person name="Seah K. B. B."/>
        </authorList>
    </citation>
    <scope>NUCLEOTIDE SEQUENCE</scope>
    <source>
        <strain evidence="2">BECK_BZ131</strain>
    </source>
</reference>
<dbReference type="Pfam" id="PF04002">
    <property type="entry name" value="RadC"/>
    <property type="match status" value="1"/>
</dbReference>
<dbReference type="InterPro" id="IPR025657">
    <property type="entry name" value="RadC_JAB"/>
</dbReference>
<sequence>MINKPPHIMLVHNHTEGISELSEVDKATTERRIKAGKLLSIKVSDHPIIS</sequence>
<organism evidence="2">
    <name type="scientific">Candidatus Kentrum sp. FW</name>
    <dbReference type="NCBI Taxonomy" id="2126338"/>
    <lineage>
        <taxon>Bacteria</taxon>
        <taxon>Pseudomonadati</taxon>
        <taxon>Pseudomonadota</taxon>
        <taxon>Gammaproteobacteria</taxon>
        <taxon>Candidatus Kentrum</taxon>
    </lineage>
</organism>
<proteinExistence type="predicted"/>
<evidence type="ECO:0000259" key="1">
    <source>
        <dbReference type="Pfam" id="PF04002"/>
    </source>
</evidence>
<dbReference type="AlphaFoldDB" id="A0A450TXM8"/>
<feature type="domain" description="RadC-like JAB" evidence="1">
    <location>
        <begin position="7"/>
        <end position="50"/>
    </location>
</feature>
<dbReference type="Gene3D" id="3.40.140.10">
    <property type="entry name" value="Cytidine Deaminase, domain 2"/>
    <property type="match status" value="1"/>
</dbReference>
<protein>
    <submittedName>
        <fullName evidence="2">RadC-like JAB domain-containing protein</fullName>
    </submittedName>
</protein>
<dbReference type="EMBL" id="CAADFE010000056">
    <property type="protein sequence ID" value="VFJ73994.1"/>
    <property type="molecule type" value="Genomic_DNA"/>
</dbReference>
<evidence type="ECO:0000313" key="2">
    <source>
        <dbReference type="EMBL" id="VFJ73994.1"/>
    </source>
</evidence>
<accession>A0A450TXM8</accession>